<accession>A0A4R4VV44</accession>
<dbReference type="Gene3D" id="3.40.50.300">
    <property type="entry name" value="P-loop containing nucleotide triphosphate hydrolases"/>
    <property type="match status" value="1"/>
</dbReference>
<dbReference type="EMBL" id="SMKS01000032">
    <property type="protein sequence ID" value="TDD04210.1"/>
    <property type="molecule type" value="Genomic_DNA"/>
</dbReference>
<dbReference type="OrthoDB" id="8036461at2"/>
<dbReference type="AlphaFoldDB" id="A0A4R4VV44"/>
<dbReference type="GO" id="GO:0005524">
    <property type="term" value="F:ATP binding"/>
    <property type="evidence" value="ECO:0007669"/>
    <property type="project" value="UniProtKB-KW"/>
</dbReference>
<evidence type="ECO:0000259" key="1">
    <source>
        <dbReference type="Pfam" id="PF13304"/>
    </source>
</evidence>
<protein>
    <submittedName>
        <fullName evidence="2">ATP-binding cassette domain-containing protein</fullName>
    </submittedName>
</protein>
<dbReference type="CDD" id="cd00267">
    <property type="entry name" value="ABC_ATPase"/>
    <property type="match status" value="1"/>
</dbReference>
<reference evidence="2 3" key="1">
    <citation type="submission" date="2019-03" db="EMBL/GenBank/DDBJ databases">
        <title>Draft genome sequences of novel Actinobacteria.</title>
        <authorList>
            <person name="Sahin N."/>
            <person name="Ay H."/>
            <person name="Saygin H."/>
        </authorList>
    </citation>
    <scope>NUCLEOTIDE SEQUENCE [LARGE SCALE GENOMIC DNA]</scope>
    <source>
        <strain evidence="2 3">16K309</strain>
    </source>
</reference>
<dbReference type="InterPro" id="IPR003959">
    <property type="entry name" value="ATPase_AAA_core"/>
</dbReference>
<dbReference type="Pfam" id="PF13304">
    <property type="entry name" value="AAA_21"/>
    <property type="match status" value="1"/>
</dbReference>
<dbReference type="InterPro" id="IPR015854">
    <property type="entry name" value="ABC_transpr_LolD-like"/>
</dbReference>
<dbReference type="PANTHER" id="PTHR24220">
    <property type="entry name" value="IMPORT ATP-BINDING PROTEIN"/>
    <property type="match status" value="1"/>
</dbReference>
<evidence type="ECO:0000313" key="3">
    <source>
        <dbReference type="Proteomes" id="UP000295674"/>
    </source>
</evidence>
<dbReference type="SUPFAM" id="SSF52540">
    <property type="entry name" value="P-loop containing nucleoside triphosphate hydrolases"/>
    <property type="match status" value="1"/>
</dbReference>
<keyword evidence="2" id="KW-0547">Nucleotide-binding</keyword>
<proteinExistence type="predicted"/>
<dbReference type="InterPro" id="IPR027417">
    <property type="entry name" value="P-loop_NTPase"/>
</dbReference>
<dbReference type="GO" id="GO:0016887">
    <property type="term" value="F:ATP hydrolysis activity"/>
    <property type="evidence" value="ECO:0007669"/>
    <property type="project" value="InterPro"/>
</dbReference>
<dbReference type="PANTHER" id="PTHR24220:SF685">
    <property type="entry name" value="ABC TRANSPORTER RELATED"/>
    <property type="match status" value="1"/>
</dbReference>
<dbReference type="GO" id="GO:0022857">
    <property type="term" value="F:transmembrane transporter activity"/>
    <property type="evidence" value="ECO:0007669"/>
    <property type="project" value="TreeGrafter"/>
</dbReference>
<name>A0A4R4VV44_9PSEU</name>
<sequence>MAAAAREHHRFPAAVGPCPFDAEVAVGAQLRRLHDLRGARSVEQACAAASYPADVQHLLPGQHSSGQVQRAALAAALLSAPRLLVVDEPTASLDTATAHAVWGSLRRYADTGAAVLAITHDVSDLVDLGVVDRMLFTAASERRDPLTRGALSKTPTCRAYSW</sequence>
<organism evidence="2 3">
    <name type="scientific">Saccharopolyspora terrae</name>
    <dbReference type="NCBI Taxonomy" id="2530384"/>
    <lineage>
        <taxon>Bacteria</taxon>
        <taxon>Bacillati</taxon>
        <taxon>Actinomycetota</taxon>
        <taxon>Actinomycetes</taxon>
        <taxon>Pseudonocardiales</taxon>
        <taxon>Pseudonocardiaceae</taxon>
        <taxon>Saccharopolyspora</taxon>
    </lineage>
</organism>
<dbReference type="Proteomes" id="UP000295674">
    <property type="component" value="Unassembled WGS sequence"/>
</dbReference>
<dbReference type="GO" id="GO:0005886">
    <property type="term" value="C:plasma membrane"/>
    <property type="evidence" value="ECO:0007669"/>
    <property type="project" value="TreeGrafter"/>
</dbReference>
<gene>
    <name evidence="2" type="ORF">E1181_18295</name>
</gene>
<keyword evidence="3" id="KW-1185">Reference proteome</keyword>
<feature type="domain" description="ATPase AAA-type core" evidence="1">
    <location>
        <begin position="62"/>
        <end position="122"/>
    </location>
</feature>
<comment type="caution">
    <text evidence="2">The sequence shown here is derived from an EMBL/GenBank/DDBJ whole genome shotgun (WGS) entry which is preliminary data.</text>
</comment>
<evidence type="ECO:0000313" key="2">
    <source>
        <dbReference type="EMBL" id="TDD04210.1"/>
    </source>
</evidence>
<keyword evidence="2" id="KW-0067">ATP-binding</keyword>